<keyword evidence="1" id="KW-0472">Membrane</keyword>
<reference evidence="3" key="1">
    <citation type="journal article" date="2019" name="Int. J. Syst. Evol. Microbiol.">
        <title>The Global Catalogue of Microorganisms (GCM) 10K type strain sequencing project: providing services to taxonomists for standard genome sequencing and annotation.</title>
        <authorList>
            <consortium name="The Broad Institute Genomics Platform"/>
            <consortium name="The Broad Institute Genome Sequencing Center for Infectious Disease"/>
            <person name="Wu L."/>
            <person name="Ma J."/>
        </authorList>
    </citation>
    <scope>NUCLEOTIDE SEQUENCE [LARGE SCALE GENOMIC DNA]</scope>
    <source>
        <strain evidence="3">KCTC 52925</strain>
    </source>
</reference>
<evidence type="ECO:0008006" key="4">
    <source>
        <dbReference type="Google" id="ProtNLM"/>
    </source>
</evidence>
<feature type="transmembrane region" description="Helical" evidence="1">
    <location>
        <begin position="58"/>
        <end position="76"/>
    </location>
</feature>
<feature type="transmembrane region" description="Helical" evidence="1">
    <location>
        <begin position="88"/>
        <end position="107"/>
    </location>
</feature>
<dbReference type="EMBL" id="JBHUOJ010000016">
    <property type="protein sequence ID" value="MFD2833220.1"/>
    <property type="molecule type" value="Genomic_DNA"/>
</dbReference>
<dbReference type="RefSeq" id="WP_251740986.1">
    <property type="nucleotide sequence ID" value="NZ_JBHUOJ010000016.1"/>
</dbReference>
<dbReference type="Proteomes" id="UP001597438">
    <property type="component" value="Unassembled WGS sequence"/>
</dbReference>
<evidence type="ECO:0000256" key="1">
    <source>
        <dbReference type="SAM" id="Phobius"/>
    </source>
</evidence>
<name>A0ABW5X3Q3_9FLAO</name>
<accession>A0ABW5X3Q3</accession>
<gene>
    <name evidence="2" type="ORF">ACFSYS_07950</name>
</gene>
<feature type="transmembrane region" description="Helical" evidence="1">
    <location>
        <begin position="6"/>
        <end position="32"/>
    </location>
</feature>
<proteinExistence type="predicted"/>
<evidence type="ECO:0000313" key="2">
    <source>
        <dbReference type="EMBL" id="MFD2833220.1"/>
    </source>
</evidence>
<sequence length="225" mass="25016">MALGTLIFLALLAGGFYLAKRFGLIFWFITLINTRKAKFTRRNNSGNSVFDISPARPSWTLILICLILYLIGNWIFQIDTASGHPGTVAYLIWIFIPVFLFFLLIGARYRRPAQLTISDKELADGKNSWGFPEIAGFYIRKGSRRGEEEVGSSLSIDPWTGMVFGGKSTSALLGKFLGGKMAQRSYLLTMRTRQGSREIVLAGGLTLETAEALLQDLTEVIKPHS</sequence>
<keyword evidence="3" id="KW-1185">Reference proteome</keyword>
<protein>
    <recommendedName>
        <fullName evidence="4">Photosystem I assembly protein Ycf4</fullName>
    </recommendedName>
</protein>
<keyword evidence="1" id="KW-1133">Transmembrane helix</keyword>
<keyword evidence="1" id="KW-0812">Transmembrane</keyword>
<comment type="caution">
    <text evidence="2">The sequence shown here is derived from an EMBL/GenBank/DDBJ whole genome shotgun (WGS) entry which is preliminary data.</text>
</comment>
<evidence type="ECO:0000313" key="3">
    <source>
        <dbReference type="Proteomes" id="UP001597438"/>
    </source>
</evidence>
<organism evidence="2 3">
    <name type="scientific">Christiangramia antarctica</name>
    <dbReference type="NCBI Taxonomy" id="2058158"/>
    <lineage>
        <taxon>Bacteria</taxon>
        <taxon>Pseudomonadati</taxon>
        <taxon>Bacteroidota</taxon>
        <taxon>Flavobacteriia</taxon>
        <taxon>Flavobacteriales</taxon>
        <taxon>Flavobacteriaceae</taxon>
        <taxon>Christiangramia</taxon>
    </lineage>
</organism>